<gene>
    <name evidence="1" type="ORF">GV828_08325</name>
</gene>
<dbReference type="RefSeq" id="WP_166537022.1">
    <property type="nucleotide sequence ID" value="NZ_JAABLM010000008.1"/>
</dbReference>
<accession>A0ABW9Z938</accession>
<comment type="caution">
    <text evidence="1">The sequence shown here is derived from an EMBL/GenBank/DDBJ whole genome shotgun (WGS) entry which is preliminary data.</text>
</comment>
<keyword evidence="2" id="KW-1185">Reference proteome</keyword>
<name>A0ABW9Z938_9FLAO</name>
<proteinExistence type="predicted"/>
<evidence type="ECO:0000313" key="1">
    <source>
        <dbReference type="EMBL" id="NBL65199.1"/>
    </source>
</evidence>
<evidence type="ECO:0000313" key="2">
    <source>
        <dbReference type="Proteomes" id="UP000798602"/>
    </source>
</evidence>
<dbReference type="EMBL" id="JAABLM010000008">
    <property type="protein sequence ID" value="NBL65199.1"/>
    <property type="molecule type" value="Genomic_DNA"/>
</dbReference>
<protein>
    <recommendedName>
        <fullName evidence="3">Secreted protein</fullName>
    </recommendedName>
</protein>
<sequence length="213" mass="23684">MKKIYLLFLLISFRGFSQLDRNNSISIPATQGPVQTAIPEVKTPNTSIFDTDKTPKSDRWQIGGEKGIIFGDPGESFADPGEKYLKKMQKSIDGPDNQPAMKGNQFFGEFRSNGAFVNLKFRDHGYPDGDKIKISVNEKVVIASITLDVNFGVMDLPLEKGFNKIDFEALNQGLYGPNTAEFHVFDDKGKLVAADRWNLATGFKATVIIIKED</sequence>
<reference evidence="2" key="1">
    <citation type="submission" date="2020-01" db="EMBL/GenBank/DDBJ databases">
        <title>Sphingomonas sp. strain CSW-10.</title>
        <authorList>
            <person name="Chen W.-M."/>
        </authorList>
    </citation>
    <scope>NUCLEOTIDE SEQUENCE [LARGE SCALE GENOMIC DNA]</scope>
    <source>
        <strain evidence="2">NST-5</strain>
    </source>
</reference>
<dbReference type="Proteomes" id="UP000798602">
    <property type="component" value="Unassembled WGS sequence"/>
</dbReference>
<evidence type="ECO:0008006" key="3">
    <source>
        <dbReference type="Google" id="ProtNLM"/>
    </source>
</evidence>
<organism evidence="1 2">
    <name type="scientific">Flavobacterium ichthyis</name>
    <dbReference type="NCBI Taxonomy" id="2698827"/>
    <lineage>
        <taxon>Bacteria</taxon>
        <taxon>Pseudomonadati</taxon>
        <taxon>Bacteroidota</taxon>
        <taxon>Flavobacteriia</taxon>
        <taxon>Flavobacteriales</taxon>
        <taxon>Flavobacteriaceae</taxon>
        <taxon>Flavobacterium</taxon>
    </lineage>
</organism>